<dbReference type="PANTHER" id="PTHR13789">
    <property type="entry name" value="MONOOXYGENASE"/>
    <property type="match status" value="1"/>
</dbReference>
<dbReference type="PRINTS" id="PR00420">
    <property type="entry name" value="RNGMNOXGNASE"/>
</dbReference>
<dbReference type="InterPro" id="IPR036188">
    <property type="entry name" value="FAD/NAD-bd_sf"/>
</dbReference>
<dbReference type="SUPFAM" id="SSF51905">
    <property type="entry name" value="FAD/NAD(P)-binding domain"/>
    <property type="match status" value="1"/>
</dbReference>
<evidence type="ECO:0000256" key="1">
    <source>
        <dbReference type="ARBA" id="ARBA00023002"/>
    </source>
</evidence>
<dbReference type="GO" id="GO:0071949">
    <property type="term" value="F:FAD binding"/>
    <property type="evidence" value="ECO:0007669"/>
    <property type="project" value="InterPro"/>
</dbReference>
<dbReference type="AlphaFoldDB" id="A0A1H2VUV9"/>
<name>A0A1H2VUV9_9BACL</name>
<keyword evidence="1" id="KW-0560">Oxidoreductase</keyword>
<evidence type="ECO:0000313" key="5">
    <source>
        <dbReference type="Proteomes" id="UP000182589"/>
    </source>
</evidence>
<gene>
    <name evidence="4" type="ORF">SAMN04489725_11232</name>
</gene>
<organism evidence="4 5">
    <name type="scientific">Alicyclobacillus hesperidum</name>
    <dbReference type="NCBI Taxonomy" id="89784"/>
    <lineage>
        <taxon>Bacteria</taxon>
        <taxon>Bacillati</taxon>
        <taxon>Bacillota</taxon>
        <taxon>Bacilli</taxon>
        <taxon>Bacillales</taxon>
        <taxon>Alicyclobacillaceae</taxon>
        <taxon>Alicyclobacillus</taxon>
    </lineage>
</organism>
<dbReference type="GO" id="GO:0004497">
    <property type="term" value="F:monooxygenase activity"/>
    <property type="evidence" value="ECO:0007669"/>
    <property type="project" value="UniProtKB-KW"/>
</dbReference>
<feature type="domain" description="FAD-binding" evidence="3">
    <location>
        <begin position="268"/>
        <end position="301"/>
    </location>
</feature>
<evidence type="ECO:0000256" key="2">
    <source>
        <dbReference type="ARBA" id="ARBA00023033"/>
    </source>
</evidence>
<dbReference type="Pfam" id="PF01494">
    <property type="entry name" value="FAD_binding_3"/>
    <property type="match status" value="1"/>
</dbReference>
<dbReference type="EMBL" id="FNOJ01000012">
    <property type="protein sequence ID" value="SDW72047.1"/>
    <property type="molecule type" value="Genomic_DNA"/>
</dbReference>
<protein>
    <submittedName>
        <fullName evidence="4">2-polyprenyl-6-methoxyphenol hydroxylase</fullName>
    </submittedName>
</protein>
<dbReference type="STRING" id="89784.SAMN04489725_11232"/>
<dbReference type="Proteomes" id="UP000182589">
    <property type="component" value="Unassembled WGS sequence"/>
</dbReference>
<keyword evidence="2" id="KW-0503">Monooxygenase</keyword>
<dbReference type="InterPro" id="IPR050493">
    <property type="entry name" value="FAD-dep_Monooxygenase_BioMet"/>
</dbReference>
<reference evidence="5" key="1">
    <citation type="submission" date="2016-10" db="EMBL/GenBank/DDBJ databases">
        <authorList>
            <person name="Varghese N."/>
        </authorList>
    </citation>
    <scope>NUCLEOTIDE SEQUENCE [LARGE SCALE GENOMIC DNA]</scope>
    <source>
        <strain evidence="5">DSM 12489</strain>
    </source>
</reference>
<dbReference type="RefSeq" id="WP_074693342.1">
    <property type="nucleotide sequence ID" value="NZ_FNOJ01000012.1"/>
</dbReference>
<dbReference type="Gene3D" id="3.50.50.60">
    <property type="entry name" value="FAD/NAD(P)-binding domain"/>
    <property type="match status" value="1"/>
</dbReference>
<dbReference type="PROSITE" id="PS51257">
    <property type="entry name" value="PROKAR_LIPOPROTEIN"/>
    <property type="match status" value="1"/>
</dbReference>
<keyword evidence="5" id="KW-1185">Reference proteome</keyword>
<evidence type="ECO:0000259" key="3">
    <source>
        <dbReference type="Pfam" id="PF01494"/>
    </source>
</evidence>
<proteinExistence type="predicted"/>
<dbReference type="InterPro" id="IPR002938">
    <property type="entry name" value="FAD-bd"/>
</dbReference>
<accession>A0A1H2VUV9</accession>
<sequence>MTARVAIIGAGIAGFAAGLACRQLDIEFQLFDAAADPLAGGAAITLWPNALRALSELGIGDLGSGVAANAITQGGIATDWGAVLYQLPLDWMRKQYGCFPVCVRRDVLLLAMYEALSRPKIAHARVQTVLEQTDGVMVEGSHGRFAYDAAVIADGIHSQARHHIHPVQPRPTRYTAWRGMAQGPVVDPATMWEYWGEGVRFGYASISPHATYWFATVNHRLLGGQDASWDVARRLFAGFPAPVRACIAATPDADVLRHRVQDLPPGCPMAQGRMVLMGDAAHAITPNLGFGGALAMEDAATWLYVVRNVGISPAAFRIYAAQRRRRVREMAYATRQFGDVMQWQNKGIAHMRNTVFRIAAPIAGRLLWRRLLGSTGRP</sequence>
<evidence type="ECO:0000313" key="4">
    <source>
        <dbReference type="EMBL" id="SDW72047.1"/>
    </source>
</evidence>
<dbReference type="PANTHER" id="PTHR13789:SF309">
    <property type="entry name" value="PUTATIVE (AFU_ORTHOLOGUE AFUA_6G14510)-RELATED"/>
    <property type="match status" value="1"/>
</dbReference>